<comment type="similarity">
    <text evidence="2">Belongs to the multi antimicrobial extrusion (MATE) (TC 2.A.66.1) family.</text>
</comment>
<keyword evidence="10" id="KW-1185">Reference proteome</keyword>
<feature type="transmembrane region" description="Helical" evidence="8">
    <location>
        <begin position="85"/>
        <end position="109"/>
    </location>
</feature>
<feature type="transmembrane region" description="Helical" evidence="8">
    <location>
        <begin position="48"/>
        <end position="73"/>
    </location>
</feature>
<evidence type="ECO:0000256" key="4">
    <source>
        <dbReference type="ARBA" id="ARBA00022475"/>
    </source>
</evidence>
<reference evidence="9 10" key="1">
    <citation type="submission" date="2018-08" db="EMBL/GenBank/DDBJ databases">
        <title>Aeromicrobium sp. M2KJ-4, whole genome shotgun sequence.</title>
        <authorList>
            <person name="Tuo L."/>
        </authorList>
    </citation>
    <scope>NUCLEOTIDE SEQUENCE [LARGE SCALE GENOMIC DNA]</scope>
    <source>
        <strain evidence="9 10">M2KJ-4</strain>
    </source>
</reference>
<evidence type="ECO:0000256" key="8">
    <source>
        <dbReference type="SAM" id="Phobius"/>
    </source>
</evidence>
<dbReference type="Pfam" id="PF01554">
    <property type="entry name" value="MatE"/>
    <property type="match status" value="2"/>
</dbReference>
<proteinExistence type="inferred from homology"/>
<dbReference type="AlphaFoldDB" id="A0A371PCR9"/>
<evidence type="ECO:0000256" key="6">
    <source>
        <dbReference type="ARBA" id="ARBA00022989"/>
    </source>
</evidence>
<evidence type="ECO:0000256" key="3">
    <source>
        <dbReference type="ARBA" id="ARBA00022448"/>
    </source>
</evidence>
<feature type="transmembrane region" description="Helical" evidence="8">
    <location>
        <begin position="267"/>
        <end position="289"/>
    </location>
</feature>
<dbReference type="GO" id="GO:0042910">
    <property type="term" value="F:xenobiotic transmembrane transporter activity"/>
    <property type="evidence" value="ECO:0007669"/>
    <property type="project" value="InterPro"/>
</dbReference>
<feature type="transmembrane region" description="Helical" evidence="8">
    <location>
        <begin position="189"/>
        <end position="209"/>
    </location>
</feature>
<feature type="transmembrane region" description="Helical" evidence="8">
    <location>
        <begin position="377"/>
        <end position="398"/>
    </location>
</feature>
<dbReference type="RefSeq" id="WP_119703283.1">
    <property type="nucleotide sequence ID" value="NZ_JBHSOI010000001.1"/>
</dbReference>
<dbReference type="PANTHER" id="PTHR42893:SF46">
    <property type="entry name" value="PROTEIN DETOXIFICATION 44, CHLOROPLASTIC"/>
    <property type="match status" value="1"/>
</dbReference>
<evidence type="ECO:0000256" key="5">
    <source>
        <dbReference type="ARBA" id="ARBA00022692"/>
    </source>
</evidence>
<dbReference type="NCBIfam" id="TIGR00797">
    <property type="entry name" value="matE"/>
    <property type="match status" value="1"/>
</dbReference>
<dbReference type="PIRSF" id="PIRSF006603">
    <property type="entry name" value="DinF"/>
    <property type="match status" value="1"/>
</dbReference>
<feature type="transmembrane region" description="Helical" evidence="8">
    <location>
        <begin position="310"/>
        <end position="332"/>
    </location>
</feature>
<keyword evidence="5 8" id="KW-0812">Transmembrane</keyword>
<evidence type="ECO:0000313" key="10">
    <source>
        <dbReference type="Proteomes" id="UP000265581"/>
    </source>
</evidence>
<dbReference type="GO" id="GO:0015297">
    <property type="term" value="F:antiporter activity"/>
    <property type="evidence" value="ECO:0007669"/>
    <property type="project" value="InterPro"/>
</dbReference>
<protein>
    <submittedName>
        <fullName evidence="9">MATE family efflux transporter</fullName>
    </submittedName>
</protein>
<feature type="transmembrane region" description="Helical" evidence="8">
    <location>
        <begin position="129"/>
        <end position="149"/>
    </location>
</feature>
<dbReference type="EMBL" id="QUBR01000001">
    <property type="protein sequence ID" value="REK73170.1"/>
    <property type="molecule type" value="Genomic_DNA"/>
</dbReference>
<dbReference type="GO" id="GO:0005886">
    <property type="term" value="C:plasma membrane"/>
    <property type="evidence" value="ECO:0007669"/>
    <property type="project" value="UniProtKB-SubCell"/>
</dbReference>
<name>A0A371PCR9_9ACTN</name>
<feature type="transmembrane region" description="Helical" evidence="8">
    <location>
        <begin position="344"/>
        <end position="365"/>
    </location>
</feature>
<dbReference type="PANTHER" id="PTHR42893">
    <property type="entry name" value="PROTEIN DETOXIFICATION 44, CHLOROPLASTIC-RELATED"/>
    <property type="match status" value="1"/>
</dbReference>
<dbReference type="OrthoDB" id="5242355at2"/>
<dbReference type="InterPro" id="IPR044644">
    <property type="entry name" value="DinF-like"/>
</dbReference>
<keyword evidence="4" id="KW-1003">Cell membrane</keyword>
<evidence type="ECO:0000256" key="2">
    <source>
        <dbReference type="ARBA" id="ARBA00010199"/>
    </source>
</evidence>
<feature type="transmembrane region" description="Helical" evidence="8">
    <location>
        <begin position="161"/>
        <end position="183"/>
    </location>
</feature>
<feature type="transmembrane region" description="Helical" evidence="8">
    <location>
        <begin position="230"/>
        <end position="255"/>
    </location>
</feature>
<dbReference type="InterPro" id="IPR002528">
    <property type="entry name" value="MATE_fam"/>
</dbReference>
<keyword evidence="3" id="KW-0813">Transport</keyword>
<comment type="subcellular location">
    <subcellularLocation>
        <location evidence="1">Cell membrane</location>
        <topology evidence="1">Multi-pass membrane protein</topology>
    </subcellularLocation>
</comment>
<dbReference type="InterPro" id="IPR048279">
    <property type="entry name" value="MdtK-like"/>
</dbReference>
<organism evidence="9 10">
    <name type="scientific">Aeromicrobium endophyticum</name>
    <dbReference type="NCBI Taxonomy" id="2292704"/>
    <lineage>
        <taxon>Bacteria</taxon>
        <taxon>Bacillati</taxon>
        <taxon>Actinomycetota</taxon>
        <taxon>Actinomycetes</taxon>
        <taxon>Propionibacteriales</taxon>
        <taxon>Nocardioidaceae</taxon>
        <taxon>Aeromicrobium</taxon>
    </lineage>
</organism>
<feature type="transmembrane region" description="Helical" evidence="8">
    <location>
        <begin position="404"/>
        <end position="423"/>
    </location>
</feature>
<keyword evidence="7 8" id="KW-0472">Membrane</keyword>
<gene>
    <name evidence="9" type="ORF">DX116_06240</name>
</gene>
<evidence type="ECO:0000313" key="9">
    <source>
        <dbReference type="EMBL" id="REK73170.1"/>
    </source>
</evidence>
<dbReference type="Proteomes" id="UP000265581">
    <property type="component" value="Unassembled WGS sequence"/>
</dbReference>
<evidence type="ECO:0000256" key="7">
    <source>
        <dbReference type="ARBA" id="ARBA00023136"/>
    </source>
</evidence>
<keyword evidence="6 8" id="KW-1133">Transmembrane helix</keyword>
<dbReference type="CDD" id="cd13136">
    <property type="entry name" value="MATE_DinF_like"/>
    <property type="match status" value="1"/>
</dbReference>
<sequence>MHLRRDADRQIVAIAVPAFFALVTEPLMLLADTAIIGHLGTPELGGLAAASVVLGTVVGLCVFLAYGSTASVARHHGAGDERTAFGLAVSSLWLAAALGIVLGTLVAVSSGVLAGAMSSSVEVALHARHYLLVSALGIPAMLLILAATGALRGVLDLRTPLLATIVANLVNVGLNVTFVYGVGLGVRGAAAGTVIAQWLAAAWLVTVVVRRARPARAAIRPRVREILDAAAQGVPLVVRTMTLRVAVVLAALVAAGLGDVQLAAHQVAATLVSLLAFALDAVAIAGQTLTGRTLGAGDAPGTRALTRRMIGWGIGTGLIAAAALAALAPWLPRLFSSDPQVQDALVPALLVVAAIQPLSGVVFVLDGVLIGAGDGVYLALAGLATLAVYTPLVLLVGLTDAGFTWLWVAYGGFIAARLVTLWLRQRGDTWMVLGATRSAD</sequence>
<accession>A0A371PCR9</accession>
<evidence type="ECO:0000256" key="1">
    <source>
        <dbReference type="ARBA" id="ARBA00004651"/>
    </source>
</evidence>
<feature type="transmembrane region" description="Helical" evidence="8">
    <location>
        <begin position="12"/>
        <end position="36"/>
    </location>
</feature>
<comment type="caution">
    <text evidence="9">The sequence shown here is derived from an EMBL/GenBank/DDBJ whole genome shotgun (WGS) entry which is preliminary data.</text>
</comment>